<dbReference type="AlphaFoldDB" id="A0A0W0FXA4"/>
<dbReference type="Proteomes" id="UP000054988">
    <property type="component" value="Unassembled WGS sequence"/>
</dbReference>
<evidence type="ECO:0000313" key="1">
    <source>
        <dbReference type="EMBL" id="KTB40945.1"/>
    </source>
</evidence>
<name>A0A0W0FXA4_MONRR</name>
<comment type="caution">
    <text evidence="1">The sequence shown here is derived from an EMBL/GenBank/DDBJ whole genome shotgun (WGS) entry which is preliminary data.</text>
</comment>
<proteinExistence type="predicted"/>
<protein>
    <submittedName>
        <fullName evidence="1">Uncharacterized protein</fullName>
    </submittedName>
</protein>
<reference evidence="1 2" key="1">
    <citation type="submission" date="2015-12" db="EMBL/GenBank/DDBJ databases">
        <title>Draft genome sequence of Moniliophthora roreri, the causal agent of frosty pod rot of cacao.</title>
        <authorList>
            <person name="Aime M.C."/>
            <person name="Diaz-Valderrama J.R."/>
            <person name="Kijpornyongpan T."/>
            <person name="Phillips-Mora W."/>
        </authorList>
    </citation>
    <scope>NUCLEOTIDE SEQUENCE [LARGE SCALE GENOMIC DNA]</scope>
    <source>
        <strain evidence="1 2">MCA 2952</strain>
    </source>
</reference>
<accession>A0A0W0FXA4</accession>
<evidence type="ECO:0000313" key="2">
    <source>
        <dbReference type="Proteomes" id="UP000054988"/>
    </source>
</evidence>
<dbReference type="EMBL" id="LATX01001532">
    <property type="protein sequence ID" value="KTB40945.1"/>
    <property type="molecule type" value="Genomic_DNA"/>
</dbReference>
<organism evidence="1 2">
    <name type="scientific">Moniliophthora roreri</name>
    <name type="common">Frosty pod rot fungus</name>
    <name type="synonym">Monilia roreri</name>
    <dbReference type="NCBI Taxonomy" id="221103"/>
    <lineage>
        <taxon>Eukaryota</taxon>
        <taxon>Fungi</taxon>
        <taxon>Dikarya</taxon>
        <taxon>Basidiomycota</taxon>
        <taxon>Agaricomycotina</taxon>
        <taxon>Agaricomycetes</taxon>
        <taxon>Agaricomycetidae</taxon>
        <taxon>Agaricales</taxon>
        <taxon>Marasmiineae</taxon>
        <taxon>Marasmiaceae</taxon>
        <taxon>Moniliophthora</taxon>
    </lineage>
</organism>
<gene>
    <name evidence="1" type="ORF">WG66_6479</name>
</gene>
<sequence>MDPTDNKMMKIGRMLEEARRPGGKIPRRNRFPLYVRMAHWDDGQGMPETIYEAASGTPRINTESSVVFASLLVSESVSFKIKSSLRLWDGPETCTLTPSRTSEMDRSTALRMQLQLMSHTQLTFVMPSLLPSQLQTEISRLVRLQMAFRRQVHASTPAHHVGTENMNGCWSYRRFINEYDTNDPATQREKKREILECPNYKDFRKPPLLFNPYTFDMNRGIELLGAALESGNLVRAGMKSFVTPLYPDALTQPRLLPPKKGQSVVKTFDPSDAGGFWEETMTERRDRKALAACALYGKPSSPELVLKSCGGCRQILYAFTVLD</sequence>